<dbReference type="EMBL" id="CM047587">
    <property type="protein sequence ID" value="KAI9908572.1"/>
    <property type="molecule type" value="Genomic_DNA"/>
</dbReference>
<accession>A0ACC0VQ24</accession>
<keyword evidence="2" id="KW-1185">Reference proteome</keyword>
<evidence type="ECO:0000313" key="1">
    <source>
        <dbReference type="EMBL" id="KAI9908572.1"/>
    </source>
</evidence>
<evidence type="ECO:0000313" key="2">
    <source>
        <dbReference type="Proteomes" id="UP001163321"/>
    </source>
</evidence>
<reference evidence="1 2" key="1">
    <citation type="journal article" date="2022" name="bioRxiv">
        <title>The genome of the oomycete Peronosclerospora sorghi, a cosmopolitan pathogen of maize and sorghum, is inflated with dispersed pseudogenes.</title>
        <authorList>
            <person name="Fletcher K."/>
            <person name="Martin F."/>
            <person name="Isakeit T."/>
            <person name="Cavanaugh K."/>
            <person name="Magill C."/>
            <person name="Michelmore R."/>
        </authorList>
    </citation>
    <scope>NUCLEOTIDE SEQUENCE [LARGE SCALE GENOMIC DNA]</scope>
    <source>
        <strain evidence="1">P6</strain>
    </source>
</reference>
<protein>
    <submittedName>
        <fullName evidence="1">Uncharacterized protein</fullName>
    </submittedName>
</protein>
<dbReference type="Proteomes" id="UP001163321">
    <property type="component" value="Chromosome 8"/>
</dbReference>
<gene>
    <name evidence="1" type="ORF">PsorP6_003599</name>
</gene>
<name>A0ACC0VQ24_9STRA</name>
<comment type="caution">
    <text evidence="1">The sequence shown here is derived from an EMBL/GenBank/DDBJ whole genome shotgun (WGS) entry which is preliminary data.</text>
</comment>
<proteinExistence type="predicted"/>
<sequence length="294" mass="32995">MPKKGLKTPFQRGHEGQFGLVVTERDEATSAVRAVTCQFCLKFGREAKLRAKRKRTSNAQSFSAPFRVDVYTRHHENAHPEIWAKFQQLSTDEKSNYFENAINNASTLLAHFDSHGALTLTFNRDIVEKVIGDVLFGLDDDSIYFTRARDLYVFKLHEDALPEDNADVHSVKIDSVLRHQESDFTELCGVLSDICLVKGPLSEEDIAEADLAVPHVPREEYMVAYADALIFIRDQGLFVIDSLETLPEPDVANIVNSIANLFAGLYSGIKVVLAVRGSGILALRRHYRQSCLIL</sequence>
<organism evidence="1 2">
    <name type="scientific">Peronosclerospora sorghi</name>
    <dbReference type="NCBI Taxonomy" id="230839"/>
    <lineage>
        <taxon>Eukaryota</taxon>
        <taxon>Sar</taxon>
        <taxon>Stramenopiles</taxon>
        <taxon>Oomycota</taxon>
        <taxon>Peronosporomycetes</taxon>
        <taxon>Peronosporales</taxon>
        <taxon>Peronosporaceae</taxon>
        <taxon>Peronosclerospora</taxon>
    </lineage>
</organism>